<gene>
    <name evidence="1" type="ORF">ENSA5_28390</name>
</gene>
<dbReference type="EMBL" id="PVNK01000138">
    <property type="protein sequence ID" value="PRQ00025.1"/>
    <property type="molecule type" value="Genomic_DNA"/>
</dbReference>
<sequence length="297" mass="32407">MTVSIDFSDTIANWLPLTRPRARELEDTRVQLHWAAQLVSAVGTTLCEPRGDYSHTNLEWSAAQQGLSSQASDTTPSLRALLRFPDVSIELLRDQGGDAESSLVTIALEGRRFAEVMEQLGAAAAEALGRPALKLERPSHDLPASRVDPSGAAEPFGGWKDHALVELTRWFANGDRALRELRRQDPRASEVRCWPHHFDIASLVVIEGEDGPEGEVTRSLGVGMTPGDGSYADAYWYVTPWPYPASPELPPLAGGGIWHKEGWVGAVLTSTALRDPQPQRFAEFMRSALAACEAMVG</sequence>
<protein>
    <submittedName>
        <fullName evidence="1">Uncharacterized protein</fullName>
    </submittedName>
</protein>
<dbReference type="AlphaFoldDB" id="A0A2S9Y4K4"/>
<reference evidence="1 2" key="1">
    <citation type="submission" date="2018-03" db="EMBL/GenBank/DDBJ databases">
        <title>Draft Genome Sequences of the Obligatory Marine Myxobacteria Enhygromyxa salina SWB005.</title>
        <authorList>
            <person name="Poehlein A."/>
            <person name="Moghaddam J.A."/>
            <person name="Harms H."/>
            <person name="Alanjari M."/>
            <person name="Koenig G.M."/>
            <person name="Daniel R."/>
            <person name="Schaeberle T.F."/>
        </authorList>
    </citation>
    <scope>NUCLEOTIDE SEQUENCE [LARGE SCALE GENOMIC DNA]</scope>
    <source>
        <strain evidence="1 2">SWB005</strain>
    </source>
</reference>
<organism evidence="1 2">
    <name type="scientific">Enhygromyxa salina</name>
    <dbReference type="NCBI Taxonomy" id="215803"/>
    <lineage>
        <taxon>Bacteria</taxon>
        <taxon>Pseudomonadati</taxon>
        <taxon>Myxococcota</taxon>
        <taxon>Polyangia</taxon>
        <taxon>Nannocystales</taxon>
        <taxon>Nannocystaceae</taxon>
        <taxon>Enhygromyxa</taxon>
    </lineage>
</organism>
<dbReference type="Proteomes" id="UP000237968">
    <property type="component" value="Unassembled WGS sequence"/>
</dbReference>
<accession>A0A2S9Y4K4</accession>
<name>A0A2S9Y4K4_9BACT</name>
<proteinExistence type="predicted"/>
<evidence type="ECO:0000313" key="1">
    <source>
        <dbReference type="EMBL" id="PRQ00025.1"/>
    </source>
</evidence>
<dbReference type="OrthoDB" id="9800945at2"/>
<evidence type="ECO:0000313" key="2">
    <source>
        <dbReference type="Proteomes" id="UP000237968"/>
    </source>
</evidence>
<keyword evidence="2" id="KW-1185">Reference proteome</keyword>
<comment type="caution">
    <text evidence="1">The sequence shown here is derived from an EMBL/GenBank/DDBJ whole genome shotgun (WGS) entry which is preliminary data.</text>
</comment>
<dbReference type="RefSeq" id="WP_106392223.1">
    <property type="nucleotide sequence ID" value="NZ_PVNK01000138.1"/>
</dbReference>